<name>A0A0D3IEP3_EMIH1</name>
<protein>
    <submittedName>
        <fullName evidence="1">Uncharacterized protein</fullName>
    </submittedName>
</protein>
<proteinExistence type="predicted"/>
<dbReference type="GeneID" id="17253399"/>
<dbReference type="EnsemblProtists" id="EOD09728">
    <property type="protein sequence ID" value="EOD09728"/>
    <property type="gene ID" value="EMIHUDRAFT_371821"/>
</dbReference>
<dbReference type="Proteomes" id="UP000013827">
    <property type="component" value="Unassembled WGS sequence"/>
</dbReference>
<dbReference type="GeneID" id="17255879"/>
<dbReference type="HOGENOM" id="CLU_2727556_0_0_1"/>
<dbReference type="EnsemblProtists" id="EOD07026">
    <property type="protein sequence ID" value="EOD07026"/>
    <property type="gene ID" value="EMIHUDRAFT_350735"/>
</dbReference>
<dbReference type="KEGG" id="ehx:EMIHUDRAFT_371821"/>
<dbReference type="KEGG" id="ehx:EMIHUDRAFT_350735"/>
<reference evidence="1" key="2">
    <citation type="submission" date="2024-10" db="UniProtKB">
        <authorList>
            <consortium name="EnsemblProtists"/>
        </authorList>
    </citation>
    <scope>IDENTIFICATION</scope>
</reference>
<dbReference type="PaxDb" id="2903-EOD07026"/>
<reference evidence="2" key="1">
    <citation type="journal article" date="2013" name="Nature">
        <title>Pan genome of the phytoplankton Emiliania underpins its global distribution.</title>
        <authorList>
            <person name="Read B.A."/>
            <person name="Kegel J."/>
            <person name="Klute M.J."/>
            <person name="Kuo A."/>
            <person name="Lefebvre S.C."/>
            <person name="Maumus F."/>
            <person name="Mayer C."/>
            <person name="Miller J."/>
            <person name="Monier A."/>
            <person name="Salamov A."/>
            <person name="Young J."/>
            <person name="Aguilar M."/>
            <person name="Claverie J.M."/>
            <person name="Frickenhaus S."/>
            <person name="Gonzalez K."/>
            <person name="Herman E.K."/>
            <person name="Lin Y.C."/>
            <person name="Napier J."/>
            <person name="Ogata H."/>
            <person name="Sarno A.F."/>
            <person name="Shmutz J."/>
            <person name="Schroeder D."/>
            <person name="de Vargas C."/>
            <person name="Verret F."/>
            <person name="von Dassow P."/>
            <person name="Valentin K."/>
            <person name="Van de Peer Y."/>
            <person name="Wheeler G."/>
            <person name="Dacks J.B."/>
            <person name="Delwiche C.F."/>
            <person name="Dyhrman S.T."/>
            <person name="Glockner G."/>
            <person name="John U."/>
            <person name="Richards T."/>
            <person name="Worden A.Z."/>
            <person name="Zhang X."/>
            <person name="Grigoriev I.V."/>
            <person name="Allen A.E."/>
            <person name="Bidle K."/>
            <person name="Borodovsky M."/>
            <person name="Bowler C."/>
            <person name="Brownlee C."/>
            <person name="Cock J.M."/>
            <person name="Elias M."/>
            <person name="Gladyshev V.N."/>
            <person name="Groth M."/>
            <person name="Guda C."/>
            <person name="Hadaegh A."/>
            <person name="Iglesias-Rodriguez M.D."/>
            <person name="Jenkins J."/>
            <person name="Jones B.M."/>
            <person name="Lawson T."/>
            <person name="Leese F."/>
            <person name="Lindquist E."/>
            <person name="Lobanov A."/>
            <person name="Lomsadze A."/>
            <person name="Malik S.B."/>
            <person name="Marsh M.E."/>
            <person name="Mackinder L."/>
            <person name="Mock T."/>
            <person name="Mueller-Roeber B."/>
            <person name="Pagarete A."/>
            <person name="Parker M."/>
            <person name="Probert I."/>
            <person name="Quesneville H."/>
            <person name="Raines C."/>
            <person name="Rensing S.A."/>
            <person name="Riano-Pachon D.M."/>
            <person name="Richier S."/>
            <person name="Rokitta S."/>
            <person name="Shiraiwa Y."/>
            <person name="Soanes D.M."/>
            <person name="van der Giezen M."/>
            <person name="Wahlund T.M."/>
            <person name="Williams B."/>
            <person name="Wilson W."/>
            <person name="Wolfe G."/>
            <person name="Wurch L.L."/>
        </authorList>
    </citation>
    <scope>NUCLEOTIDE SEQUENCE</scope>
</reference>
<dbReference type="RefSeq" id="XP_005759455.1">
    <property type="nucleotide sequence ID" value="XM_005759398.1"/>
</dbReference>
<organism evidence="1 2">
    <name type="scientific">Emiliania huxleyi (strain CCMP1516)</name>
    <dbReference type="NCBI Taxonomy" id="280463"/>
    <lineage>
        <taxon>Eukaryota</taxon>
        <taxon>Haptista</taxon>
        <taxon>Haptophyta</taxon>
        <taxon>Prymnesiophyceae</taxon>
        <taxon>Isochrysidales</taxon>
        <taxon>Noelaerhabdaceae</taxon>
        <taxon>Emiliania</taxon>
    </lineage>
</organism>
<evidence type="ECO:0000313" key="2">
    <source>
        <dbReference type="Proteomes" id="UP000013827"/>
    </source>
</evidence>
<evidence type="ECO:0000313" key="1">
    <source>
        <dbReference type="EnsemblProtists" id="EOD09728"/>
    </source>
</evidence>
<sequence length="72" mass="7932">MLGNMAMAPPPDSAARWPAWEASVAAGASLTPDERMTACHAELRECSEHTKRITDLVQAQLDELGLRDDRRL</sequence>
<dbReference type="RefSeq" id="XP_005762157.1">
    <property type="nucleotide sequence ID" value="XM_005762100.1"/>
</dbReference>
<keyword evidence="2" id="KW-1185">Reference proteome</keyword>
<accession>A0A0D3IEP3</accession>
<dbReference type="AlphaFoldDB" id="A0A0D3IEP3"/>